<keyword evidence="2" id="KW-1185">Reference proteome</keyword>
<organism evidence="1 2">
    <name type="scientific">Gemmata massiliana</name>
    <dbReference type="NCBI Taxonomy" id="1210884"/>
    <lineage>
        <taxon>Bacteria</taxon>
        <taxon>Pseudomonadati</taxon>
        <taxon>Planctomycetota</taxon>
        <taxon>Planctomycetia</taxon>
        <taxon>Gemmatales</taxon>
        <taxon>Gemmataceae</taxon>
        <taxon>Gemmata</taxon>
    </lineage>
</organism>
<protein>
    <submittedName>
        <fullName evidence="1">Uncharacterized protein</fullName>
    </submittedName>
</protein>
<dbReference type="AlphaFoldDB" id="A0A6P2DJY3"/>
<evidence type="ECO:0000313" key="2">
    <source>
        <dbReference type="Proteomes" id="UP000464178"/>
    </source>
</evidence>
<reference evidence="1 2" key="1">
    <citation type="submission" date="2019-05" db="EMBL/GenBank/DDBJ databases">
        <authorList>
            <consortium name="Science for Life Laboratories"/>
        </authorList>
    </citation>
    <scope>NUCLEOTIDE SEQUENCE [LARGE SCALE GENOMIC DNA]</scope>
    <source>
        <strain evidence="1">Soil9</strain>
    </source>
</reference>
<dbReference type="EMBL" id="LR593886">
    <property type="protein sequence ID" value="VTS00800.1"/>
    <property type="molecule type" value="Genomic_DNA"/>
</dbReference>
<evidence type="ECO:0000313" key="1">
    <source>
        <dbReference type="EMBL" id="VTS00800.1"/>
    </source>
</evidence>
<sequence>MLSMAKTPSSKAPASEKKKRNTIFITLDDATEERLQKFLKAQRVAPDRAAVGLTAILEFLDRVEAEKK</sequence>
<gene>
    <name evidence="1" type="ORF">SOIL9_80630</name>
</gene>
<proteinExistence type="predicted"/>
<name>A0A6P2DJY3_9BACT</name>
<dbReference type="Proteomes" id="UP000464178">
    <property type="component" value="Chromosome"/>
</dbReference>
<dbReference type="KEGG" id="gms:SOIL9_80630"/>
<dbReference type="RefSeq" id="WP_162672271.1">
    <property type="nucleotide sequence ID" value="NZ_LR593886.1"/>
</dbReference>
<accession>A0A6P2DJY3</accession>